<dbReference type="PANTHER" id="PTHR30024:SF47">
    <property type="entry name" value="TAURINE-BINDING PERIPLASMIC PROTEIN"/>
    <property type="match status" value="1"/>
</dbReference>
<feature type="chain" id="PRO_5008596926" description="Cyclic nucleotide-binding domain-containing protein" evidence="4">
    <location>
        <begin position="25"/>
        <end position="358"/>
    </location>
</feature>
<feature type="signal peptide" evidence="4">
    <location>
        <begin position="1"/>
        <end position="24"/>
    </location>
</feature>
<evidence type="ECO:0000259" key="5">
    <source>
        <dbReference type="PROSITE" id="PS50042"/>
    </source>
</evidence>
<feature type="domain" description="Cyclic nucleotide-binding" evidence="5">
    <location>
        <begin position="163"/>
        <end position="239"/>
    </location>
</feature>
<protein>
    <recommendedName>
        <fullName evidence="5">Cyclic nucleotide-binding domain-containing protein</fullName>
    </recommendedName>
</protein>
<dbReference type="SUPFAM" id="SSF53850">
    <property type="entry name" value="Periplasmic binding protein-like II"/>
    <property type="match status" value="1"/>
</dbReference>
<dbReference type="InterPro" id="IPR000595">
    <property type="entry name" value="cNMP-bd_dom"/>
</dbReference>
<sequence length="358" mass="39359">MKRSRLVLAVLILLSATLAAGAFAVRPWHREEQAEALRLITGPPAIDYLPQYIALAGGYFQTEKLALKITTAASKDALLAALANGHADVALTGLEDAVYSRAVDGQKATAFAALTDAGNTFLLARKPPESFKWTDLKGKTVITGRPDSRETVLLEGVLRRHGIKPNLDVTLYTNIPDGLRAGAFESGSGDYILADGALASRLEFRRLGTVAASLDKETGTLPALVYVTRTELINNSPRALQRFTNAIYRAQLWLARHDATEAAGLAAPYLKGMNREEIIKLINLYRAQQTWPADPVIRRDGYNDFVQLLDQAREIPRPVDYSQMVNSSFAGAAVTNIPDVPEEKKERWFDPLLKIFSW</sequence>
<keyword evidence="7" id="KW-1185">Reference proteome</keyword>
<evidence type="ECO:0000256" key="4">
    <source>
        <dbReference type="SAM" id="SignalP"/>
    </source>
</evidence>
<dbReference type="Pfam" id="PF09084">
    <property type="entry name" value="NMT1"/>
    <property type="match status" value="1"/>
</dbReference>
<dbReference type="EMBL" id="LYVF01000137">
    <property type="protein sequence ID" value="OAT82219.1"/>
    <property type="molecule type" value="Genomic_DNA"/>
</dbReference>
<dbReference type="Proteomes" id="UP000078532">
    <property type="component" value="Unassembled WGS sequence"/>
</dbReference>
<keyword evidence="3 4" id="KW-0732">Signal</keyword>
<dbReference type="AlphaFoldDB" id="A0A1B7LF02"/>
<evidence type="ECO:0000256" key="1">
    <source>
        <dbReference type="ARBA" id="ARBA00004418"/>
    </source>
</evidence>
<dbReference type="PROSITE" id="PS50042">
    <property type="entry name" value="CNMP_BINDING_3"/>
    <property type="match status" value="1"/>
</dbReference>
<name>A0A1B7LF02_9FIRM</name>
<dbReference type="PANTHER" id="PTHR30024">
    <property type="entry name" value="ALIPHATIC SULFONATES-BINDING PROTEIN-RELATED"/>
    <property type="match status" value="1"/>
</dbReference>
<evidence type="ECO:0000313" key="6">
    <source>
        <dbReference type="EMBL" id="OAT82219.1"/>
    </source>
</evidence>
<dbReference type="InterPro" id="IPR015168">
    <property type="entry name" value="SsuA/THI5"/>
</dbReference>
<accession>A0A1B7LF02</accession>
<reference evidence="6 7" key="1">
    <citation type="submission" date="2016-04" db="EMBL/GenBank/DDBJ databases">
        <authorList>
            <person name="Evans L.H."/>
            <person name="Alamgir A."/>
            <person name="Owens N."/>
            <person name="Weber N.D."/>
            <person name="Virtaneva K."/>
            <person name="Barbian K."/>
            <person name="Babar A."/>
            <person name="Rosenke K."/>
        </authorList>
    </citation>
    <scope>NUCLEOTIDE SEQUENCE [LARGE SCALE GENOMIC DNA]</scope>
    <source>
        <strain evidence="6 7">LMa1</strain>
    </source>
</reference>
<evidence type="ECO:0000256" key="2">
    <source>
        <dbReference type="ARBA" id="ARBA00010742"/>
    </source>
</evidence>
<organism evidence="6 7">
    <name type="scientific">Desulfotomaculum copahuensis</name>
    <dbReference type="NCBI Taxonomy" id="1838280"/>
    <lineage>
        <taxon>Bacteria</taxon>
        <taxon>Bacillati</taxon>
        <taxon>Bacillota</taxon>
        <taxon>Clostridia</taxon>
        <taxon>Eubacteriales</taxon>
        <taxon>Desulfotomaculaceae</taxon>
        <taxon>Desulfotomaculum</taxon>
    </lineage>
</organism>
<dbReference type="RefSeq" id="WP_066667643.1">
    <property type="nucleotide sequence ID" value="NZ_LYVF01000137.1"/>
</dbReference>
<dbReference type="STRING" id="1838280.A6M21_08600"/>
<comment type="subcellular location">
    <subcellularLocation>
        <location evidence="1">Periplasm</location>
    </subcellularLocation>
</comment>
<dbReference type="Gene3D" id="3.40.190.10">
    <property type="entry name" value="Periplasmic binding protein-like II"/>
    <property type="match status" value="2"/>
</dbReference>
<proteinExistence type="inferred from homology"/>
<evidence type="ECO:0000313" key="7">
    <source>
        <dbReference type="Proteomes" id="UP000078532"/>
    </source>
</evidence>
<dbReference type="OrthoDB" id="9802202at2"/>
<dbReference type="GO" id="GO:0042597">
    <property type="term" value="C:periplasmic space"/>
    <property type="evidence" value="ECO:0007669"/>
    <property type="project" value="UniProtKB-SubCell"/>
</dbReference>
<evidence type="ECO:0000256" key="3">
    <source>
        <dbReference type="ARBA" id="ARBA00022729"/>
    </source>
</evidence>
<comment type="similarity">
    <text evidence="2">Belongs to the bacterial solute-binding protein SsuA/TauA family.</text>
</comment>
<comment type="caution">
    <text evidence="6">The sequence shown here is derived from an EMBL/GenBank/DDBJ whole genome shotgun (WGS) entry which is preliminary data.</text>
</comment>
<gene>
    <name evidence="6" type="ORF">A6M21_08600</name>
</gene>